<gene>
    <name evidence="6" type="ORF">PPERSA_08471</name>
</gene>
<comment type="caution">
    <text evidence="6">The sequence shown here is derived from an EMBL/GenBank/DDBJ whole genome shotgun (WGS) entry which is preliminary data.</text>
</comment>
<feature type="active site" description="Proton donor/acceptor" evidence="3">
    <location>
        <position position="761"/>
    </location>
</feature>
<dbReference type="SUPFAM" id="SSF52540">
    <property type="entry name" value="P-loop containing nucleoside triphosphate hydrolases"/>
    <property type="match status" value="1"/>
</dbReference>
<dbReference type="Proteomes" id="UP000054937">
    <property type="component" value="Unassembled WGS sequence"/>
</dbReference>
<feature type="region of interest" description="Disordered" evidence="4">
    <location>
        <begin position="1854"/>
        <end position="1961"/>
    </location>
</feature>
<dbReference type="PANTHER" id="PTHR12756:SF11">
    <property type="entry name" value="CYTOSOLIC CARBOXYPEPTIDASE 1"/>
    <property type="match status" value="1"/>
</dbReference>
<evidence type="ECO:0000313" key="6">
    <source>
        <dbReference type="EMBL" id="KRX10068.1"/>
    </source>
</evidence>
<feature type="compositionally biased region" description="Basic and acidic residues" evidence="4">
    <location>
        <begin position="1905"/>
        <end position="1918"/>
    </location>
</feature>
<dbReference type="Pfam" id="PF00485">
    <property type="entry name" value="PRK"/>
    <property type="match status" value="1"/>
</dbReference>
<feature type="region of interest" description="Disordered" evidence="4">
    <location>
        <begin position="1395"/>
        <end position="1425"/>
    </location>
</feature>
<evidence type="ECO:0000256" key="4">
    <source>
        <dbReference type="SAM" id="MobiDB-lite"/>
    </source>
</evidence>
<evidence type="ECO:0000256" key="3">
    <source>
        <dbReference type="PROSITE-ProRule" id="PRU01379"/>
    </source>
</evidence>
<feature type="compositionally biased region" description="Basic and acidic residues" evidence="4">
    <location>
        <begin position="1159"/>
        <end position="1169"/>
    </location>
</feature>
<dbReference type="GO" id="GO:0004181">
    <property type="term" value="F:metallocarboxypeptidase activity"/>
    <property type="evidence" value="ECO:0007669"/>
    <property type="project" value="InterPro"/>
</dbReference>
<evidence type="ECO:0000256" key="2">
    <source>
        <dbReference type="ARBA" id="ARBA00005988"/>
    </source>
</evidence>
<dbReference type="InterPro" id="IPR050821">
    <property type="entry name" value="Cytosolic_carboxypeptidase"/>
</dbReference>
<dbReference type="PROSITE" id="PS52035">
    <property type="entry name" value="PEPTIDASE_M14"/>
    <property type="match status" value="1"/>
</dbReference>
<evidence type="ECO:0000256" key="1">
    <source>
        <dbReference type="ARBA" id="ARBA00001947"/>
    </source>
</evidence>
<dbReference type="PRINTS" id="PR00988">
    <property type="entry name" value="URIDINKINASE"/>
</dbReference>
<dbReference type="GO" id="GO:0008270">
    <property type="term" value="F:zinc ion binding"/>
    <property type="evidence" value="ECO:0007669"/>
    <property type="project" value="InterPro"/>
</dbReference>
<feature type="region of interest" description="Disordered" evidence="4">
    <location>
        <begin position="1791"/>
        <end position="1818"/>
    </location>
</feature>
<sequence length="2441" mass="287659">MNQPDLNSTVNKLRFQNQNKEINEEILLQEEEQISGCQTTQNQNTQQKMKGNNYPRSYSSNQQQSQLNEIEQKQNVKQKILQKLIKLGTHVCEIENQTENFQNLNQNINNDDVNKQQKELRFYEIQCCRICQKIINPIYFQNYQQAQDDLVYNYQNSQIKTVSFTGLSVINNLLIQQTSLEISYIDYIQTFYMKMEMKKIPVNQQQNYFNFNHFIKLLDWAQFIVSDPQKYLKLKDFERITYKIQQLINKNENKLEYPLSLQEDIQKFCNQSSNLNYVQVLGDYESANIGFTAFNQDQNKLQIIIKNDINTKGCLHWFNFTVKVKTECTLTILIMNNTRCGSLYRDGMGIAILDSELPQKGWYRGGDSIYYYKSNVDHSFYQQHKKIKSDENNKVQNTDNQLQSEVQEQRQKQDQNQDQKTIEIDNTKQKNSQKNKQNQTNQLNNLTPIYQTLQFNYTFSKPGQQVTFAYCYPYTYSELISDIYTYEQNLFKHQKQFYQVDEDTFKKKNIFNNSIKKLTQNQEEKQQKKILICKYETESIYYKKHILGYTRLGFPLQMLTITGPKSYKNFYYQTEHKQKKVIFIIARQHPSETTGSFVCSGILDFLLKEENQQARALRAAYVFKIVPMVNIDGVIVGQSRTSPGGFDLNRKWLDPNPALQPEIFVVKQEMKKTQEKREINIFTDLHGHSSKKHSFFYGCDRIIQFGQHQWTQVRLLPKILSKKTNFFQYQECKFKLSADKLSTARVVAFLELKINYSFTFETSFFGYYDKETDKNISYTPQDMKDLGKYYCLSILEMLFVQETINQELKVFNKLPASLNKRQQILLQNYLKQSQAYNGDQQQYQIKKQNAKDKESISENQLSQTQKSENYDKIGKQQKKIRDLSVTNSIYNDNNDQLTKSSSQAVMIKRYNTCKEQGSSNEQLLNLNPSQLKQDEKDYVKENFIINKSKKSQNGKEKQKIKKVVSNQNNDQIEQCSKQIEHDFSQGSDDNIKSQPNIFEICPDIRISWRKYFRKNEIKRNFRKIEIGLDPNQEESDSGSDSDPEGELQDVGKTHITKEQKIEFQQKSEIVIIQKPNQQPSQNQQTQQKKEEKPEWKPSSNTNILNTRNFQFRTGKSNQNNTMNSNYNNNNQATKKLKFIQDIQNGDKLDRKGSPSTKQDQIEKSKDGKKNQQVINSNNNQQQLLSQQQQKQYKQQQQIQKDKINSLNEKYNFNQTYNFKQDKKDINGMNKSGFSSIANNMNFLKQFKSNQDNYYDKNDSQFENFQENKDSDILQEKNYHLLFNQKIENNIKGSENNSYNFGMNNVHMMKKKNNQDKNSEDLNFNLSYKEKQIIGNLLKYQYLDVEENQEQVTLVEKIPVINHKLKKMQKLQYDKLNTEPDFKTNFRSTSMNYEKSLQKLQQKLSEQNKQEEEKNNNNKKDQQYQNQNGISVIQETNESQREKLFQQTQYITLSEKLESEKENRLKKNELIQKLLRNKNNSSLESRNNQINRDGQDLKQNKHNIPNYQSGKSSKNQFRSNNISGLTPRQSLSLSQNRNFNQIQTQNQNQTQTQTQTQIQIQSQNYNIPNFNQYQDHTQNFSKFSSSVEFESQNYYSENNLDQMDELDILSKDNSILTNQAKLQEFIKSPATNFQKTEKNLNSQQKAENGIQIFDAFSPRINKNQKSHQKRQTFYKNDNKSNQHRKLVQNSNFESNSSQSKMQNIINSNSHQKVQENSNNDLNKNNNIKNQSRIKSFSIQQPDKYYYDGESEINGQEKNFSKTKNYFHEIANNLSKNNSVNYLNEEYEEIQKSDNHVQRNRFKSVDPSYQNDSKGAKNSETSSIFKNYNLNNKKNIQIQNSKINLQIEQDQIELHSGEQSNKSKNSVIKNRNLNQKVNEYEKSKYYTGDKNQNNELKMQNQTQNQKSEQKTQDFNHDFNNSEHLSTSITDRRKKLYDKYNDNKNPSNNTTLQKIKQTNSQTKKSKFNQYQIKCIASNSQNQGKANQNKQEKQDINIHQGINNIINSQNLQKKKNLSLKNRLENQQQRSSVSYKEFENFQEQLNQSNISINNGKKQQNLNDTLYQNVDTSLIKVQNQQDQSNDQSDSQAQEEQQQNIQNQTQQQQQQQGKTQIQNSEQKTGQQKQQQQKQGDDKEKEKEKNNIPEFNMWFLQKQSKIFKSPIQNQFFVDSLEENKQVDIQQAFVLGICGGSSSGKTLLSEVLRSNIQKFGEKHSNFNYQIPIIKQSDFHKDLKCDNVTQEDFDKNPEKYVNYDQPESIDFEKLIKILKSFKNKVPGYLNKQNENNQKRVKYIADIVIVEGTMIFNSKEVRDLCDLKIFLESDEDIRLSRRIFKQCCIQKKDINEVIDIYRKNTKIGYEKYTFPTKKYANIVIPNFGGDYSAINYEYAYQAGFSSIDNSFVELIISILSQRLTRLKKEDMYTQSPQQSPQVQNVFKEQVESLPKI</sequence>
<feature type="compositionally biased region" description="Low complexity" evidence="4">
    <location>
        <begin position="1395"/>
        <end position="1404"/>
    </location>
</feature>
<feature type="compositionally biased region" description="Low complexity" evidence="4">
    <location>
        <begin position="1074"/>
        <end position="1086"/>
    </location>
</feature>
<dbReference type="Gene3D" id="3.40.630.10">
    <property type="entry name" value="Zn peptidases"/>
    <property type="match status" value="1"/>
</dbReference>
<feature type="domain" description="Peptidase M14" evidence="5">
    <location>
        <begin position="518"/>
        <end position="798"/>
    </location>
</feature>
<feature type="compositionally biased region" description="Polar residues" evidence="4">
    <location>
        <begin position="1501"/>
        <end position="1529"/>
    </location>
</feature>
<feature type="region of interest" description="Disordered" evidence="4">
    <location>
        <begin position="2072"/>
        <end position="2140"/>
    </location>
</feature>
<dbReference type="Gene3D" id="3.40.50.300">
    <property type="entry name" value="P-loop containing nucleotide triphosphate hydrolases"/>
    <property type="match status" value="1"/>
</dbReference>
<evidence type="ECO:0000313" key="7">
    <source>
        <dbReference type="Proteomes" id="UP000054937"/>
    </source>
</evidence>
<dbReference type="SUPFAM" id="SSF53187">
    <property type="entry name" value="Zn-dependent exopeptidases"/>
    <property type="match status" value="1"/>
</dbReference>
<keyword evidence="7" id="KW-1185">Reference proteome</keyword>
<comment type="cofactor">
    <cofactor evidence="1">
        <name>Zn(2+)</name>
        <dbReference type="ChEBI" id="CHEBI:29105"/>
    </cofactor>
</comment>
<dbReference type="GO" id="GO:0005524">
    <property type="term" value="F:ATP binding"/>
    <property type="evidence" value="ECO:0007669"/>
    <property type="project" value="InterPro"/>
</dbReference>
<feature type="region of interest" description="Disordered" evidence="4">
    <location>
        <begin position="1657"/>
        <end position="1682"/>
    </location>
</feature>
<feature type="compositionally biased region" description="Low complexity" evidence="4">
    <location>
        <begin position="38"/>
        <end position="66"/>
    </location>
</feature>
<accession>A0A0V0R6C9</accession>
<comment type="similarity">
    <text evidence="2 3">Belongs to the peptidase M14 family.</text>
</comment>
<organism evidence="6 7">
    <name type="scientific">Pseudocohnilembus persalinus</name>
    <name type="common">Ciliate</name>
    <dbReference type="NCBI Taxonomy" id="266149"/>
    <lineage>
        <taxon>Eukaryota</taxon>
        <taxon>Sar</taxon>
        <taxon>Alveolata</taxon>
        <taxon>Ciliophora</taxon>
        <taxon>Intramacronucleata</taxon>
        <taxon>Oligohymenophorea</taxon>
        <taxon>Scuticociliatia</taxon>
        <taxon>Philasterida</taxon>
        <taxon>Pseudocohnilembidae</taxon>
        <taxon>Pseudocohnilembus</taxon>
    </lineage>
</organism>
<feature type="compositionally biased region" description="Low complexity" evidence="4">
    <location>
        <begin position="1715"/>
        <end position="1728"/>
    </location>
</feature>
<feature type="region of interest" description="Disordered" evidence="4">
    <location>
        <begin position="1028"/>
        <end position="1048"/>
    </location>
</feature>
<dbReference type="InterPro" id="IPR027417">
    <property type="entry name" value="P-loop_NTPase"/>
</dbReference>
<feature type="compositionally biased region" description="Polar residues" evidence="4">
    <location>
        <begin position="1887"/>
        <end position="1904"/>
    </location>
</feature>
<feature type="region of interest" description="Disordered" evidence="4">
    <location>
        <begin position="1074"/>
        <end position="1108"/>
    </location>
</feature>
<feature type="compositionally biased region" description="Low complexity" evidence="4">
    <location>
        <begin position="2072"/>
        <end position="2126"/>
    </location>
</feature>
<feature type="region of interest" description="Disordered" evidence="4">
    <location>
        <begin position="1708"/>
        <end position="1729"/>
    </location>
</feature>
<dbReference type="GO" id="GO:0016301">
    <property type="term" value="F:kinase activity"/>
    <property type="evidence" value="ECO:0007669"/>
    <property type="project" value="InterPro"/>
</dbReference>
<feature type="compositionally biased region" description="Polar residues" evidence="4">
    <location>
        <begin position="857"/>
        <end position="867"/>
    </location>
</feature>
<feature type="compositionally biased region" description="Basic and acidic residues" evidence="4">
    <location>
        <begin position="1405"/>
        <end position="1421"/>
    </location>
</feature>
<name>A0A0V0R6C9_PSEPJ</name>
<dbReference type="OrthoDB" id="10253041at2759"/>
<dbReference type="InParanoid" id="A0A0V0R6C9"/>
<feature type="region of interest" description="Disordered" evidence="4">
    <location>
        <begin position="37"/>
        <end position="66"/>
    </location>
</feature>
<feature type="compositionally biased region" description="Polar residues" evidence="4">
    <location>
        <begin position="1855"/>
        <end position="1875"/>
    </location>
</feature>
<feature type="compositionally biased region" description="Polar residues" evidence="4">
    <location>
        <begin position="1805"/>
        <end position="1818"/>
    </location>
</feature>
<keyword evidence="6" id="KW-0378">Hydrolase</keyword>
<dbReference type="EMBL" id="LDAU01000040">
    <property type="protein sequence ID" value="KRX10068.1"/>
    <property type="molecule type" value="Genomic_DNA"/>
</dbReference>
<dbReference type="InterPro" id="IPR000834">
    <property type="entry name" value="Peptidase_M14"/>
</dbReference>
<feature type="compositionally biased region" description="Acidic residues" evidence="4">
    <location>
        <begin position="1031"/>
        <end position="1047"/>
    </location>
</feature>
<feature type="compositionally biased region" description="Basic and acidic residues" evidence="4">
    <location>
        <begin position="2127"/>
        <end position="2139"/>
    </location>
</feature>
<feature type="compositionally biased region" description="Polar residues" evidence="4">
    <location>
        <begin position="1943"/>
        <end position="1961"/>
    </location>
</feature>
<dbReference type="PANTHER" id="PTHR12756">
    <property type="entry name" value="CYTOSOLIC CARBOXYPEPTIDASE"/>
    <property type="match status" value="1"/>
</dbReference>
<feature type="compositionally biased region" description="Basic residues" evidence="4">
    <location>
        <begin position="1661"/>
        <end position="1671"/>
    </location>
</feature>
<dbReference type="InterPro" id="IPR006083">
    <property type="entry name" value="PRK/URK"/>
</dbReference>
<reference evidence="6 7" key="1">
    <citation type="journal article" date="2015" name="Sci. Rep.">
        <title>Genome of the facultative scuticociliatosis pathogen Pseudocohnilembus persalinus provides insight into its virulence through horizontal gene transfer.</title>
        <authorList>
            <person name="Xiong J."/>
            <person name="Wang G."/>
            <person name="Cheng J."/>
            <person name="Tian M."/>
            <person name="Pan X."/>
            <person name="Warren A."/>
            <person name="Jiang C."/>
            <person name="Yuan D."/>
            <person name="Miao W."/>
        </authorList>
    </citation>
    <scope>NUCLEOTIDE SEQUENCE [LARGE SCALE GENOMIC DNA]</scope>
    <source>
        <strain evidence="6">36N120E</strain>
    </source>
</reference>
<feature type="region of interest" description="Disordered" evidence="4">
    <location>
        <begin position="1476"/>
        <end position="1529"/>
    </location>
</feature>
<feature type="compositionally biased region" description="Basic and acidic residues" evidence="4">
    <location>
        <begin position="407"/>
        <end position="420"/>
    </location>
</feature>
<evidence type="ECO:0000259" key="5">
    <source>
        <dbReference type="PROSITE" id="PS52035"/>
    </source>
</evidence>
<feature type="region of interest" description="Disordered" evidence="4">
    <location>
        <begin position="387"/>
        <end position="420"/>
    </location>
</feature>
<protein>
    <submittedName>
        <fullName evidence="6">p-loop containing nucleoside triphosphate hydrolase</fullName>
    </submittedName>
</protein>
<dbReference type="GO" id="GO:0006508">
    <property type="term" value="P:proteolysis"/>
    <property type="evidence" value="ECO:0007669"/>
    <property type="project" value="InterPro"/>
</dbReference>
<proteinExistence type="inferred from homology"/>
<feature type="compositionally biased region" description="Polar residues" evidence="4">
    <location>
        <begin position="1476"/>
        <end position="1491"/>
    </location>
</feature>
<feature type="region of interest" description="Disordered" evidence="4">
    <location>
        <begin position="848"/>
        <end position="875"/>
    </location>
</feature>
<feature type="region of interest" description="Disordered" evidence="4">
    <location>
        <begin position="1145"/>
        <end position="1171"/>
    </location>
</feature>